<keyword evidence="3" id="KW-0012">Acyltransferase</keyword>
<accession>A0ABZ3CWF2</accession>
<keyword evidence="5" id="KW-1185">Reference proteome</keyword>
<protein>
    <submittedName>
        <fullName evidence="4">DapH/DapD/GlmU-related protein</fullName>
    </submittedName>
</protein>
<dbReference type="NCBIfam" id="TIGR03308">
    <property type="entry name" value="phn_thr-fam"/>
    <property type="match status" value="1"/>
</dbReference>
<keyword evidence="1" id="KW-0808">Transferase</keyword>
<dbReference type="RefSeq" id="WP_342595897.1">
    <property type="nucleotide sequence ID" value="NZ_CP151919.1"/>
</dbReference>
<name>A0ABZ3CWF2_9GAMM</name>
<dbReference type="InterPro" id="IPR001451">
    <property type="entry name" value="Hexapep"/>
</dbReference>
<evidence type="ECO:0000256" key="3">
    <source>
        <dbReference type="ARBA" id="ARBA00023315"/>
    </source>
</evidence>
<dbReference type="InterPro" id="IPR017694">
    <property type="entry name" value="Phosphonate_tfrase_rpt"/>
</dbReference>
<evidence type="ECO:0000256" key="2">
    <source>
        <dbReference type="ARBA" id="ARBA00022737"/>
    </source>
</evidence>
<dbReference type="InterPro" id="IPR018357">
    <property type="entry name" value="Hexapep_transf_CS"/>
</dbReference>
<dbReference type="SUPFAM" id="SSF51161">
    <property type="entry name" value="Trimeric LpxA-like enzymes"/>
    <property type="match status" value="1"/>
</dbReference>
<dbReference type="CDD" id="cd03349">
    <property type="entry name" value="LbH_XAT"/>
    <property type="match status" value="1"/>
</dbReference>
<evidence type="ECO:0000256" key="1">
    <source>
        <dbReference type="ARBA" id="ARBA00022679"/>
    </source>
</evidence>
<gene>
    <name evidence="4" type="ORF">AAGT95_06205</name>
</gene>
<dbReference type="Pfam" id="PF00132">
    <property type="entry name" value="Hexapep"/>
    <property type="match status" value="1"/>
</dbReference>
<keyword evidence="2" id="KW-0677">Repeat</keyword>
<sequence length="215" mass="23747">MSTINPPSAAKLSTTVIDHSVKIRESSIGEQCEILAHTYMEYSELGDFSYLGEYCHVADCSIGKFTAIANHVRLGAPNHPMGRPSQHRFTYCPEYYDSDLQRDAGFFAQRREQRVTIGHDVWIGHGVTVLPGVHVGNGAVLAAGAVVTKDVAPYAVVGGVPARAIKSRFPPDIVTRLQAIAWWHWPFETISARLSDFQDDDVVAFCERCETAHEC</sequence>
<dbReference type="Gene3D" id="2.160.10.10">
    <property type="entry name" value="Hexapeptide repeat proteins"/>
    <property type="match status" value="1"/>
</dbReference>
<dbReference type="InterPro" id="IPR011004">
    <property type="entry name" value="Trimer_LpxA-like_sf"/>
</dbReference>
<evidence type="ECO:0000313" key="5">
    <source>
        <dbReference type="Proteomes" id="UP001453229"/>
    </source>
</evidence>
<dbReference type="PANTHER" id="PTHR23416">
    <property type="entry name" value="SIALIC ACID SYNTHASE-RELATED"/>
    <property type="match status" value="1"/>
</dbReference>
<dbReference type="Proteomes" id="UP001453229">
    <property type="component" value="Chromosome"/>
</dbReference>
<dbReference type="PROSITE" id="PS00101">
    <property type="entry name" value="HEXAPEP_TRANSFERASES"/>
    <property type="match status" value="1"/>
</dbReference>
<dbReference type="InterPro" id="IPR051159">
    <property type="entry name" value="Hexapeptide_acetyltransf"/>
</dbReference>
<reference evidence="4 5" key="1">
    <citation type="submission" date="2024-04" db="EMBL/GenBank/DDBJ databases">
        <title>Salinicola lusitanus LLJ914,a marine bacterium isolated from the Okinawa Trough.</title>
        <authorList>
            <person name="Li J."/>
        </authorList>
    </citation>
    <scope>NUCLEOTIDE SEQUENCE [LARGE SCALE GENOMIC DNA]</scope>
    <source>
        <strain evidence="4 5">LLJ914</strain>
    </source>
</reference>
<proteinExistence type="predicted"/>
<dbReference type="PANTHER" id="PTHR23416:SF78">
    <property type="entry name" value="LIPOPOLYSACCHARIDE BIOSYNTHESIS O-ACETYL TRANSFERASE WBBJ-RELATED"/>
    <property type="match status" value="1"/>
</dbReference>
<dbReference type="EMBL" id="CP151919">
    <property type="protein sequence ID" value="XAD55563.1"/>
    <property type="molecule type" value="Genomic_DNA"/>
</dbReference>
<evidence type="ECO:0000313" key="4">
    <source>
        <dbReference type="EMBL" id="XAD55563.1"/>
    </source>
</evidence>
<organism evidence="4 5">
    <name type="scientific">Salinicola lusitanus</name>
    <dbReference type="NCBI Taxonomy" id="1949085"/>
    <lineage>
        <taxon>Bacteria</taxon>
        <taxon>Pseudomonadati</taxon>
        <taxon>Pseudomonadota</taxon>
        <taxon>Gammaproteobacteria</taxon>
        <taxon>Oceanospirillales</taxon>
        <taxon>Halomonadaceae</taxon>
        <taxon>Salinicola</taxon>
    </lineage>
</organism>